<dbReference type="RefSeq" id="WP_154236739.1">
    <property type="nucleotide sequence ID" value="NZ_WKNS01000007.1"/>
</dbReference>
<proteinExistence type="predicted"/>
<evidence type="ECO:0008006" key="2">
    <source>
        <dbReference type="Google" id="ProtNLM"/>
    </source>
</evidence>
<dbReference type="AlphaFoldDB" id="A0A6A8GZA7"/>
<dbReference type="EMBL" id="WKOD01000006">
    <property type="protein sequence ID" value="MSA68175.1"/>
    <property type="molecule type" value="Genomic_DNA"/>
</dbReference>
<evidence type="ECO:0000313" key="1">
    <source>
        <dbReference type="EMBL" id="MSA68175.1"/>
    </source>
</evidence>
<comment type="caution">
    <text evidence="1">The sequence shown here is derived from an EMBL/GenBank/DDBJ whole genome shotgun (WGS) entry which is preliminary data.</text>
</comment>
<sequence length="448" mass="51263">MKNKKRNWSWLLPVALIIAVLISIIFTALIWVTPSHFQVFGSKSAPAAGSVDKNVAGKQSIADVYLPVSLTYYENDTRYQLSSTKIDVIDLARSLVKNVRIKKITKETFRSQEEYLKFLNMNDSYSLNYSAPVTLGLFKNHMKSMTKSDANYAFSRILVPLNRHGVIYFMDDHSLNVYTAQINVQAIGKMSSLITRRDIKMVRVEYRLFNGHITKYFLQPIEVPKSSYLINRENTGLFVTRLIGSNENSTVTTREQKKQTIYTDDAGQRMVIKNHNGYVSYTNYAKEIAEARHRSLYDSLTLSFDRLKLLDVALDDVRYSEFDFQSKNATYRSYINGFPIISADEYGSYQVQITDSGNQHLVFSLYTLQVPVPADSNAVQLPNTDDVMESLKQSGIDMQKINNVQIGYRESKNESSALVIDLTPTYFVKYNNVWIDYRDLVHNEGGSR</sequence>
<organism evidence="1">
    <name type="scientific">Ligilactobacillus ruminis</name>
    <dbReference type="NCBI Taxonomy" id="1623"/>
    <lineage>
        <taxon>Bacteria</taxon>
        <taxon>Bacillati</taxon>
        <taxon>Bacillota</taxon>
        <taxon>Bacilli</taxon>
        <taxon>Lactobacillales</taxon>
        <taxon>Lactobacillaceae</taxon>
        <taxon>Ligilactobacillus</taxon>
    </lineage>
</organism>
<name>A0A6A8GZA7_9LACO</name>
<gene>
    <name evidence="1" type="ORF">GKC89_03435</name>
</gene>
<protein>
    <recommendedName>
        <fullName evidence="2">Regulatory protein YycH domain-containing protein</fullName>
    </recommendedName>
</protein>
<dbReference type="Gene3D" id="3.10.450.310">
    <property type="match status" value="1"/>
</dbReference>
<accession>A0A6A8GZA7</accession>
<reference evidence="1" key="1">
    <citation type="journal article" date="2019" name="Nat. Med.">
        <title>A library of human gut bacterial isolates paired with longitudinal multiomics data enables mechanistic microbiome research.</title>
        <authorList>
            <person name="Poyet M."/>
            <person name="Groussin M."/>
            <person name="Gibbons S.M."/>
            <person name="Avila-Pacheco J."/>
            <person name="Jiang X."/>
            <person name="Kearney S.M."/>
            <person name="Perrotta A.R."/>
            <person name="Berdy B."/>
            <person name="Zhao S."/>
            <person name="Lieberman T.D."/>
            <person name="Swanson P.K."/>
            <person name="Smith M."/>
            <person name="Roesemann S."/>
            <person name="Alexander J.E."/>
            <person name="Rich S.A."/>
            <person name="Livny J."/>
            <person name="Vlamakis H."/>
            <person name="Clish C."/>
            <person name="Bullock K."/>
            <person name="Deik A."/>
            <person name="Scott J."/>
            <person name="Pierce K.A."/>
            <person name="Xavier R.J."/>
            <person name="Alm E.J."/>
        </authorList>
    </citation>
    <scope>NUCLEOTIDE SEQUENCE</scope>
    <source>
        <strain evidence="1">BIOML-A18</strain>
    </source>
</reference>
<dbReference type="CDD" id="cd15787">
    <property type="entry name" value="YycH_N"/>
    <property type="match status" value="1"/>
</dbReference>